<dbReference type="PATRIC" id="fig|1197719.3.peg.1729"/>
<dbReference type="HOGENOM" id="CLU_3296101_0_0_6"/>
<reference evidence="1 2" key="1">
    <citation type="submission" date="2013-07" db="EMBL/GenBank/DDBJ databases">
        <title>Genome sequence of Salmonella bongori N268-08 - a rare clinical isolate.</title>
        <authorList>
            <person name="Marti R."/>
            <person name="Hagens S."/>
            <person name="Loessner M.J."/>
            <person name="Klumpp J."/>
        </authorList>
    </citation>
    <scope>NUCLEOTIDE SEQUENCE [LARGE SCALE GENOMIC DNA]</scope>
    <source>
        <strain evidence="1 2">N268-08</strain>
    </source>
</reference>
<dbReference type="KEGG" id="sbz:A464_1734"/>
<sequence length="40" mass="4643">MNYNDYYDFLLIIPIKTYFHAPAGTGLPEAWGRILFHGNL</sequence>
<dbReference type="Proteomes" id="UP000015042">
    <property type="component" value="Chromosome"/>
</dbReference>
<evidence type="ECO:0000313" key="2">
    <source>
        <dbReference type="Proteomes" id="UP000015042"/>
    </source>
</evidence>
<evidence type="ECO:0000313" key="1">
    <source>
        <dbReference type="EMBL" id="AGR58919.1"/>
    </source>
</evidence>
<dbReference type="EMBL" id="CP006608">
    <property type="protein sequence ID" value="AGR58919.1"/>
    <property type="molecule type" value="Genomic_DNA"/>
</dbReference>
<name>S5MWE4_SALBN</name>
<accession>S5MWE4</accession>
<proteinExistence type="predicted"/>
<organism evidence="1 2">
    <name type="scientific">Salmonella bongori N268-08</name>
    <dbReference type="NCBI Taxonomy" id="1197719"/>
    <lineage>
        <taxon>Bacteria</taxon>
        <taxon>Pseudomonadati</taxon>
        <taxon>Pseudomonadota</taxon>
        <taxon>Gammaproteobacteria</taxon>
        <taxon>Enterobacterales</taxon>
        <taxon>Enterobacteriaceae</taxon>
        <taxon>Salmonella</taxon>
    </lineage>
</organism>
<protein>
    <submittedName>
        <fullName evidence="1">Uncharacterized protein</fullName>
    </submittedName>
</protein>
<gene>
    <name evidence="1" type="ORF">A464_1734</name>
</gene>
<dbReference type="AlphaFoldDB" id="S5MWE4"/>